<feature type="compositionally biased region" description="Low complexity" evidence="1">
    <location>
        <begin position="132"/>
        <end position="143"/>
    </location>
</feature>
<evidence type="ECO:0000313" key="3">
    <source>
        <dbReference type="Proteomes" id="UP001153069"/>
    </source>
</evidence>
<proteinExistence type="predicted"/>
<reference evidence="2" key="1">
    <citation type="submission" date="2020-06" db="EMBL/GenBank/DDBJ databases">
        <authorList>
            <consortium name="Plant Systems Biology data submission"/>
        </authorList>
    </citation>
    <scope>NUCLEOTIDE SEQUENCE</scope>
    <source>
        <strain evidence="2">D6</strain>
    </source>
</reference>
<organism evidence="2 3">
    <name type="scientific">Seminavis robusta</name>
    <dbReference type="NCBI Taxonomy" id="568900"/>
    <lineage>
        <taxon>Eukaryota</taxon>
        <taxon>Sar</taxon>
        <taxon>Stramenopiles</taxon>
        <taxon>Ochrophyta</taxon>
        <taxon>Bacillariophyta</taxon>
        <taxon>Bacillariophyceae</taxon>
        <taxon>Bacillariophycidae</taxon>
        <taxon>Naviculales</taxon>
        <taxon>Naviculaceae</taxon>
        <taxon>Seminavis</taxon>
    </lineage>
</organism>
<keyword evidence="3" id="KW-1185">Reference proteome</keyword>
<gene>
    <name evidence="2" type="ORF">SEMRO_547_G164210.1</name>
</gene>
<comment type="caution">
    <text evidence="2">The sequence shown here is derived from an EMBL/GenBank/DDBJ whole genome shotgun (WGS) entry which is preliminary data.</text>
</comment>
<feature type="region of interest" description="Disordered" evidence="1">
    <location>
        <begin position="73"/>
        <end position="199"/>
    </location>
</feature>
<evidence type="ECO:0000256" key="1">
    <source>
        <dbReference type="SAM" id="MobiDB-lite"/>
    </source>
</evidence>
<accession>A0A9N8E4Z1</accession>
<protein>
    <submittedName>
        <fullName evidence="2">Uncharacterized protein</fullName>
    </submittedName>
</protein>
<name>A0A9N8E4Z1_9STRA</name>
<sequence length="199" mass="20832">MFLPSKTTIFSPEQWVEGLDKRWAAFGLQVQMSGCHHKFELYVDDMIFFSSHGQADNVSVENGKIVAADEPAKIDEPDTCGGSDASEPPAVARKKERFPSHEDQAWSAKLSTKAGTPFGGDAFTTPAKHESSSGSSARSSIGSDATFAAASEGGASLKVGDENVAGEPAKVDTDTSGESEDTSEPAVAGGVEDEINGPF</sequence>
<evidence type="ECO:0000313" key="2">
    <source>
        <dbReference type="EMBL" id="CAB9512641.1"/>
    </source>
</evidence>
<dbReference type="Proteomes" id="UP001153069">
    <property type="component" value="Unassembled WGS sequence"/>
</dbReference>
<dbReference type="AlphaFoldDB" id="A0A9N8E4Z1"/>
<dbReference type="EMBL" id="CAICTM010000546">
    <property type="protein sequence ID" value="CAB9512641.1"/>
    <property type="molecule type" value="Genomic_DNA"/>
</dbReference>